<protein>
    <submittedName>
        <fullName evidence="1">Uncharacterized protein</fullName>
    </submittedName>
</protein>
<dbReference type="AlphaFoldDB" id="A0A4Y9F237"/>
<name>A0A4Y9F237_9MICC</name>
<proteinExistence type="predicted"/>
<reference evidence="1 2" key="1">
    <citation type="submission" date="2019-03" db="EMBL/GenBank/DDBJ databases">
        <title>Diversity of the mouse oral microbiome.</title>
        <authorList>
            <person name="Joseph S."/>
            <person name="Aduse-Opoku J."/>
            <person name="Curtis M."/>
            <person name="Wade W."/>
            <person name="Hashim A."/>
        </authorList>
    </citation>
    <scope>NUCLEOTIDE SEQUENCE [LARGE SCALE GENOMIC DNA]</scope>
    <source>
        <strain evidence="2">irhom_31</strain>
    </source>
</reference>
<comment type="caution">
    <text evidence="1">The sequence shown here is derived from an EMBL/GenBank/DDBJ whole genome shotgun (WGS) entry which is preliminary data.</text>
</comment>
<organism evidence="1 2">
    <name type="scientific">Rothia nasimurium</name>
    <dbReference type="NCBI Taxonomy" id="85336"/>
    <lineage>
        <taxon>Bacteria</taxon>
        <taxon>Bacillati</taxon>
        <taxon>Actinomycetota</taxon>
        <taxon>Actinomycetes</taxon>
        <taxon>Micrococcales</taxon>
        <taxon>Micrococcaceae</taxon>
        <taxon>Rothia</taxon>
    </lineage>
</organism>
<accession>A0A4Y9F237</accession>
<evidence type="ECO:0000313" key="2">
    <source>
        <dbReference type="Proteomes" id="UP000297951"/>
    </source>
</evidence>
<gene>
    <name evidence="1" type="ORF">E4U03_10985</name>
</gene>
<sequence length="414" mass="46876">MGTSYLHKALGAKQPLFQYWNSSTGTYSDDNIFSINITKGDDTPTGGTAVNTAEVEIHADVQNIIGARSRINLTSYGASLVASIAGNVTATQIGERFWGRTGIVKTNDVSNSFRTTVISSSGWLATLKKANYDPFISVGWKTGLAIINSLKFPNLAEMYTPVPYGVFDSIVKVPEKRRFSELAKLYADSMGLQIREDTSSHEVQVRSIQYRKDDVVRRSKTAPHLTRSAAISPAKHTQSLDEWYTQYVFATTMPDGSRGTIYMKGNNDKTFLDIQEVDWSYVRRDTEQLWQYANAIRNQSIKVFSRPESIRVDILYLLTSDSEHHRHQAGYLLALQAGDPVFFSFDWQEYARGVYFAQQIKETITHDTWELELSLYPAEAVVGEAMDRYNPKPQTWESAGELRWSDYSEKWNEV</sequence>
<evidence type="ECO:0000313" key="1">
    <source>
        <dbReference type="EMBL" id="TFU20645.1"/>
    </source>
</evidence>
<dbReference type="EMBL" id="SPQC01000051">
    <property type="protein sequence ID" value="TFU20645.1"/>
    <property type="molecule type" value="Genomic_DNA"/>
</dbReference>
<dbReference type="OrthoDB" id="5147764at2"/>
<dbReference type="RefSeq" id="WP_135013778.1">
    <property type="nucleotide sequence ID" value="NZ_JADGLK010000051.1"/>
</dbReference>
<dbReference type="Proteomes" id="UP000297951">
    <property type="component" value="Unassembled WGS sequence"/>
</dbReference>